<keyword evidence="2 5" id="KW-0479">Metal-binding</keyword>
<dbReference type="OMA" id="AKNPRIW"/>
<dbReference type="InterPro" id="IPR001128">
    <property type="entry name" value="Cyt_P450"/>
</dbReference>
<comment type="similarity">
    <text evidence="1">Belongs to the cytochrome P450 family.</text>
</comment>
<proteinExistence type="inferred from homology"/>
<keyword evidence="4 5" id="KW-0408">Iron</keyword>
<evidence type="ECO:0000256" key="1">
    <source>
        <dbReference type="ARBA" id="ARBA00010617"/>
    </source>
</evidence>
<comment type="cofactor">
    <cofactor evidence="5">
        <name>heme</name>
        <dbReference type="ChEBI" id="CHEBI:30413"/>
    </cofactor>
</comment>
<dbReference type="AlphaFoldDB" id="X6NT48"/>
<sequence>WKIHRKAASRMFSMRNLKEYMFECAVSGSKRVMEKLKELNQLESSKRDGIDMSDVLGRFTLDSFIEICFGKSLHIIETAPKQHAFSEAFDESVYICSVRSFDPFWKWKQLFNIGLESKMQQNEKTLNDFVYRLLDIDTRRQLVDESGVNKHDVISLYLSLEPNISRKELRDIALNMIIAGRDTTRTLLSWFFYAIENKPAIIDKILKEINSISQSDISFHQASDEMKYTECALLETLRLYPPVGWSWRYARQDMSFPEKQFYIRKGESLSVQHWSMGRSPDIWGKDALVFDPMRWYENGLLTKSPFEFVQFHIPPRLCLGRHFALLEAKVFLFYFFKNFKFKAVKCREVSYDHNEHHKVIVGYSSGALMQMTDGYFLRLTEI</sequence>
<feature type="binding site" description="axial binding residue" evidence="5">
    <location>
        <position position="318"/>
    </location>
    <ligand>
        <name>heme</name>
        <dbReference type="ChEBI" id="CHEBI:30413"/>
    </ligand>
    <ligandPart>
        <name>Fe</name>
        <dbReference type="ChEBI" id="CHEBI:18248"/>
    </ligandPart>
</feature>
<evidence type="ECO:0000313" key="7">
    <source>
        <dbReference type="Proteomes" id="UP000023152"/>
    </source>
</evidence>
<evidence type="ECO:0000256" key="4">
    <source>
        <dbReference type="ARBA" id="ARBA00023004"/>
    </source>
</evidence>
<evidence type="ECO:0000313" key="6">
    <source>
        <dbReference type="EMBL" id="ETO29445.1"/>
    </source>
</evidence>
<dbReference type="SUPFAM" id="SSF48264">
    <property type="entry name" value="Cytochrome P450"/>
    <property type="match status" value="1"/>
</dbReference>
<dbReference type="PRINTS" id="PR00463">
    <property type="entry name" value="EP450I"/>
</dbReference>
<protein>
    <submittedName>
        <fullName evidence="6">Cytochrome P450</fullName>
    </submittedName>
</protein>
<dbReference type="InterPro" id="IPR036396">
    <property type="entry name" value="Cyt_P450_sf"/>
</dbReference>
<keyword evidence="5" id="KW-0349">Heme</keyword>
<gene>
    <name evidence="6" type="ORF">RFI_07672</name>
</gene>
<dbReference type="GO" id="GO:0005506">
    <property type="term" value="F:iron ion binding"/>
    <property type="evidence" value="ECO:0007669"/>
    <property type="project" value="InterPro"/>
</dbReference>
<evidence type="ECO:0000256" key="5">
    <source>
        <dbReference type="PIRSR" id="PIRSR602401-1"/>
    </source>
</evidence>
<dbReference type="Proteomes" id="UP000023152">
    <property type="component" value="Unassembled WGS sequence"/>
</dbReference>
<keyword evidence="3" id="KW-0560">Oxidoreductase</keyword>
<reference evidence="6 7" key="1">
    <citation type="journal article" date="2013" name="Curr. Biol.">
        <title>The Genome of the Foraminiferan Reticulomyxa filosa.</title>
        <authorList>
            <person name="Glockner G."/>
            <person name="Hulsmann N."/>
            <person name="Schleicher M."/>
            <person name="Noegel A.A."/>
            <person name="Eichinger L."/>
            <person name="Gallinger C."/>
            <person name="Pawlowski J."/>
            <person name="Sierra R."/>
            <person name="Euteneuer U."/>
            <person name="Pillet L."/>
            <person name="Moustafa A."/>
            <person name="Platzer M."/>
            <person name="Groth M."/>
            <person name="Szafranski K."/>
            <person name="Schliwa M."/>
        </authorList>
    </citation>
    <scope>NUCLEOTIDE SEQUENCE [LARGE SCALE GENOMIC DNA]</scope>
</reference>
<dbReference type="GO" id="GO:0004497">
    <property type="term" value="F:monooxygenase activity"/>
    <property type="evidence" value="ECO:0007669"/>
    <property type="project" value="InterPro"/>
</dbReference>
<dbReference type="GO" id="GO:0020037">
    <property type="term" value="F:heme binding"/>
    <property type="evidence" value="ECO:0007669"/>
    <property type="project" value="InterPro"/>
</dbReference>
<dbReference type="OrthoDB" id="1470350at2759"/>
<dbReference type="InterPro" id="IPR002401">
    <property type="entry name" value="Cyt_P450_E_grp-I"/>
</dbReference>
<dbReference type="GO" id="GO:0016705">
    <property type="term" value="F:oxidoreductase activity, acting on paired donors, with incorporation or reduction of molecular oxygen"/>
    <property type="evidence" value="ECO:0007669"/>
    <property type="project" value="InterPro"/>
</dbReference>
<evidence type="ECO:0000256" key="3">
    <source>
        <dbReference type="ARBA" id="ARBA00023002"/>
    </source>
</evidence>
<accession>X6NT48</accession>
<evidence type="ECO:0000256" key="2">
    <source>
        <dbReference type="ARBA" id="ARBA00022723"/>
    </source>
</evidence>
<organism evidence="6 7">
    <name type="scientific">Reticulomyxa filosa</name>
    <dbReference type="NCBI Taxonomy" id="46433"/>
    <lineage>
        <taxon>Eukaryota</taxon>
        <taxon>Sar</taxon>
        <taxon>Rhizaria</taxon>
        <taxon>Retaria</taxon>
        <taxon>Foraminifera</taxon>
        <taxon>Monothalamids</taxon>
        <taxon>Reticulomyxidae</taxon>
        <taxon>Reticulomyxa</taxon>
    </lineage>
</organism>
<dbReference type="Gene3D" id="1.10.630.10">
    <property type="entry name" value="Cytochrome P450"/>
    <property type="match status" value="1"/>
</dbReference>
<dbReference type="PRINTS" id="PR00385">
    <property type="entry name" value="P450"/>
</dbReference>
<name>X6NT48_RETFI</name>
<dbReference type="PANTHER" id="PTHR24296">
    <property type="entry name" value="CYTOCHROME P450"/>
    <property type="match status" value="1"/>
</dbReference>
<comment type="caution">
    <text evidence="6">The sequence shown here is derived from an EMBL/GenBank/DDBJ whole genome shotgun (WGS) entry which is preliminary data.</text>
</comment>
<dbReference type="EMBL" id="ASPP01006060">
    <property type="protein sequence ID" value="ETO29445.1"/>
    <property type="molecule type" value="Genomic_DNA"/>
</dbReference>
<dbReference type="Pfam" id="PF00067">
    <property type="entry name" value="p450"/>
    <property type="match status" value="1"/>
</dbReference>
<feature type="non-terminal residue" evidence="6">
    <location>
        <position position="1"/>
    </location>
</feature>
<keyword evidence="7" id="KW-1185">Reference proteome</keyword>